<feature type="chain" id="PRO_5042154065" evidence="1">
    <location>
        <begin position="18"/>
        <end position="561"/>
    </location>
</feature>
<dbReference type="AlphaFoldDB" id="A0AAD5YAK7"/>
<feature type="signal peptide" evidence="1">
    <location>
        <begin position="1"/>
        <end position="17"/>
    </location>
</feature>
<dbReference type="Proteomes" id="UP001212997">
    <property type="component" value="Unassembled WGS sequence"/>
</dbReference>
<accession>A0AAD5YAK7</accession>
<dbReference type="EMBL" id="JANAWD010000442">
    <property type="protein sequence ID" value="KAJ3479391.1"/>
    <property type="molecule type" value="Genomic_DNA"/>
</dbReference>
<keyword evidence="1" id="KW-0732">Signal</keyword>
<evidence type="ECO:0000313" key="3">
    <source>
        <dbReference type="Proteomes" id="UP001212997"/>
    </source>
</evidence>
<comment type="caution">
    <text evidence="2">The sequence shown here is derived from an EMBL/GenBank/DDBJ whole genome shotgun (WGS) entry which is preliminary data.</text>
</comment>
<organism evidence="2 3">
    <name type="scientific">Meripilus lineatus</name>
    <dbReference type="NCBI Taxonomy" id="2056292"/>
    <lineage>
        <taxon>Eukaryota</taxon>
        <taxon>Fungi</taxon>
        <taxon>Dikarya</taxon>
        <taxon>Basidiomycota</taxon>
        <taxon>Agaricomycotina</taxon>
        <taxon>Agaricomycetes</taxon>
        <taxon>Polyporales</taxon>
        <taxon>Meripilaceae</taxon>
        <taxon>Meripilus</taxon>
    </lineage>
</organism>
<evidence type="ECO:0000256" key="1">
    <source>
        <dbReference type="SAM" id="SignalP"/>
    </source>
</evidence>
<sequence>MFKSFVFASFLIQAAFCVDNDWSTPCFGGSCRYNQKATGTNTLWSSLVVNGSASSISDITSAAGWTIVGCNPDNKEQDIRLVCTGNPQDCSHLDQNGAVGTIVRLPEDCGPMPFARVARKWLHQNQTLPSSVSAKFKQRAKSFTVHGLALDTNFDSVDPSQNGEISLYVEGGSVPGGNGQTNLTQTPLSSEDLQSRSFLGDIGGLISGALQGAVQLDILLGSQLTEDGYLKGFNVTKTSTLPPISVQKAFTPFNESITCPALDGKASFTGQVKIDVNASAYAQVNFGFAAVGKLVPPKMTQFGIFAGLDATLDGNMKVASTATASIGTGLIPIFEQGIPGLDIPGILSIGPVFKVNVEAKGTATANVDLNVDLSYSVQNAQVFFPPQHGTSSGNFTPADTNLNLSIAPNATLQGTVEGHVIPTVEFGLSAIGGIAKATIGLNLDTSATLDLTLQPLQDELSGCVDLHSGFSVNAVADANFFDLFSAGDSVTLFSKDFELFKASSSYDFNSTTTTKRALVHHRRFHPRGFVAKRAALTCPSSLADLIPIVNQALSGASIQAI</sequence>
<keyword evidence="3" id="KW-1185">Reference proteome</keyword>
<reference evidence="2" key="1">
    <citation type="submission" date="2022-07" db="EMBL/GenBank/DDBJ databases">
        <title>Genome Sequence of Physisporinus lineatus.</title>
        <authorList>
            <person name="Buettner E."/>
        </authorList>
    </citation>
    <scope>NUCLEOTIDE SEQUENCE</scope>
    <source>
        <strain evidence="2">VT162</strain>
    </source>
</reference>
<proteinExistence type="predicted"/>
<evidence type="ECO:0000313" key="2">
    <source>
        <dbReference type="EMBL" id="KAJ3479391.1"/>
    </source>
</evidence>
<name>A0AAD5YAK7_9APHY</name>
<protein>
    <submittedName>
        <fullName evidence="2">Uncharacterized protein</fullName>
    </submittedName>
</protein>
<gene>
    <name evidence="2" type="ORF">NLI96_g9099</name>
</gene>